<evidence type="ECO:0000256" key="4">
    <source>
        <dbReference type="ARBA" id="ARBA00022741"/>
    </source>
</evidence>
<evidence type="ECO:0000256" key="9">
    <source>
        <dbReference type="SAM" id="Phobius"/>
    </source>
</evidence>
<accession>A0A6I2MQ42</accession>
<evidence type="ECO:0000256" key="6">
    <source>
        <dbReference type="ARBA" id="ARBA00022840"/>
    </source>
</evidence>
<dbReference type="GO" id="GO:0004715">
    <property type="term" value="F:non-membrane spanning protein tyrosine kinase activity"/>
    <property type="evidence" value="ECO:0007669"/>
    <property type="project" value="UniProtKB-EC"/>
</dbReference>
<dbReference type="Gene3D" id="3.40.50.300">
    <property type="entry name" value="P-loop containing nucleotide triphosphate hydrolases"/>
    <property type="match status" value="1"/>
</dbReference>
<dbReference type="Proteomes" id="UP000443153">
    <property type="component" value="Unassembled WGS sequence"/>
</dbReference>
<keyword evidence="6" id="KW-0067">ATP-binding</keyword>
<evidence type="ECO:0000256" key="7">
    <source>
        <dbReference type="ARBA" id="ARBA00023137"/>
    </source>
</evidence>
<keyword evidence="12" id="KW-1185">Reference proteome</keyword>
<keyword evidence="7" id="KW-0829">Tyrosine-protein kinase</keyword>
<dbReference type="RefSeq" id="WP_154364013.1">
    <property type="nucleotide sequence ID" value="NZ_WKJH01000002.1"/>
</dbReference>
<organism evidence="11 12">
    <name type="scientific">Maribacter luteus</name>
    <dbReference type="NCBI Taxonomy" id="2594478"/>
    <lineage>
        <taxon>Bacteria</taxon>
        <taxon>Pseudomonadati</taxon>
        <taxon>Bacteroidota</taxon>
        <taxon>Flavobacteriia</taxon>
        <taxon>Flavobacteriales</taxon>
        <taxon>Flavobacteriaceae</taxon>
        <taxon>Maribacter</taxon>
    </lineage>
</organism>
<dbReference type="GO" id="GO:0005886">
    <property type="term" value="C:plasma membrane"/>
    <property type="evidence" value="ECO:0007669"/>
    <property type="project" value="TreeGrafter"/>
</dbReference>
<evidence type="ECO:0000256" key="1">
    <source>
        <dbReference type="ARBA" id="ARBA00007316"/>
    </source>
</evidence>
<dbReference type="CDD" id="cd05387">
    <property type="entry name" value="BY-kinase"/>
    <property type="match status" value="1"/>
</dbReference>
<dbReference type="InterPro" id="IPR027417">
    <property type="entry name" value="P-loop_NTPase"/>
</dbReference>
<dbReference type="EC" id="2.7.10.2" evidence="2"/>
<dbReference type="AlphaFoldDB" id="A0A6I2MQ42"/>
<dbReference type="SUPFAM" id="SSF52540">
    <property type="entry name" value="P-loop containing nucleoside triphosphate hydrolases"/>
    <property type="match status" value="1"/>
</dbReference>
<dbReference type="PANTHER" id="PTHR32309:SF13">
    <property type="entry name" value="FERRIC ENTEROBACTIN TRANSPORT PROTEIN FEPE"/>
    <property type="match status" value="1"/>
</dbReference>
<keyword evidence="3 11" id="KW-0808">Transferase</keyword>
<dbReference type="NCBIfam" id="TIGR01007">
    <property type="entry name" value="eps_fam"/>
    <property type="match status" value="1"/>
</dbReference>
<dbReference type="OrthoDB" id="9794577at2"/>
<proteinExistence type="inferred from homology"/>
<dbReference type="GO" id="GO:0005524">
    <property type="term" value="F:ATP binding"/>
    <property type="evidence" value="ECO:0007669"/>
    <property type="project" value="UniProtKB-KW"/>
</dbReference>
<evidence type="ECO:0000256" key="5">
    <source>
        <dbReference type="ARBA" id="ARBA00022777"/>
    </source>
</evidence>
<evidence type="ECO:0000256" key="3">
    <source>
        <dbReference type="ARBA" id="ARBA00022679"/>
    </source>
</evidence>
<keyword evidence="9" id="KW-0472">Membrane</keyword>
<protein>
    <recommendedName>
        <fullName evidence="2">non-specific protein-tyrosine kinase</fullName>
        <ecNumber evidence="2">2.7.10.2</ecNumber>
    </recommendedName>
</protein>
<dbReference type="InterPro" id="IPR050445">
    <property type="entry name" value="Bact_polysacc_biosynth/exp"/>
</dbReference>
<evidence type="ECO:0000256" key="8">
    <source>
        <dbReference type="ARBA" id="ARBA00051245"/>
    </source>
</evidence>
<feature type="transmembrane region" description="Helical" evidence="9">
    <location>
        <begin position="30"/>
        <end position="49"/>
    </location>
</feature>
<comment type="catalytic activity">
    <reaction evidence="8">
        <text>L-tyrosyl-[protein] + ATP = O-phospho-L-tyrosyl-[protein] + ADP + H(+)</text>
        <dbReference type="Rhea" id="RHEA:10596"/>
        <dbReference type="Rhea" id="RHEA-COMP:10136"/>
        <dbReference type="Rhea" id="RHEA-COMP:20101"/>
        <dbReference type="ChEBI" id="CHEBI:15378"/>
        <dbReference type="ChEBI" id="CHEBI:30616"/>
        <dbReference type="ChEBI" id="CHEBI:46858"/>
        <dbReference type="ChEBI" id="CHEBI:61978"/>
        <dbReference type="ChEBI" id="CHEBI:456216"/>
        <dbReference type="EC" id="2.7.10.2"/>
    </reaction>
</comment>
<keyword evidence="4" id="KW-0547">Nucleotide-binding</keyword>
<evidence type="ECO:0000313" key="11">
    <source>
        <dbReference type="EMBL" id="MRX63326.1"/>
    </source>
</evidence>
<keyword evidence="9" id="KW-1133">Transmembrane helix</keyword>
<dbReference type="EMBL" id="WKJH01000002">
    <property type="protein sequence ID" value="MRX63326.1"/>
    <property type="molecule type" value="Genomic_DNA"/>
</dbReference>
<keyword evidence="5 11" id="KW-0418">Kinase</keyword>
<dbReference type="InterPro" id="IPR025669">
    <property type="entry name" value="AAA_dom"/>
</dbReference>
<reference evidence="11 12" key="1">
    <citation type="submission" date="2019-11" db="EMBL/GenBank/DDBJ databases">
        <title>Maribacter lutea sp. nov., a marine bacterium isolated from intertidal sand.</title>
        <authorList>
            <person name="Liu A."/>
        </authorList>
    </citation>
    <scope>NUCLEOTIDE SEQUENCE [LARGE SCALE GENOMIC DNA]</scope>
    <source>
        <strain evidence="11 12">RZ05</strain>
    </source>
</reference>
<feature type="domain" description="AAA" evidence="10">
    <location>
        <begin position="605"/>
        <end position="721"/>
    </location>
</feature>
<comment type="similarity">
    <text evidence="1">Belongs to the CpsD/CapB family.</text>
</comment>
<comment type="caution">
    <text evidence="11">The sequence shown here is derived from an EMBL/GenBank/DDBJ whole genome shotgun (WGS) entry which is preliminary data.</text>
</comment>
<keyword evidence="9" id="KW-0812">Transmembrane</keyword>
<dbReference type="InterPro" id="IPR005702">
    <property type="entry name" value="Wzc-like_C"/>
</dbReference>
<evidence type="ECO:0000259" key="10">
    <source>
        <dbReference type="Pfam" id="PF13614"/>
    </source>
</evidence>
<name>A0A6I2MQ42_9FLAO</name>
<dbReference type="Pfam" id="PF13614">
    <property type="entry name" value="AAA_31"/>
    <property type="match status" value="1"/>
</dbReference>
<gene>
    <name evidence="11" type="ORF">GJ691_04000</name>
</gene>
<dbReference type="PANTHER" id="PTHR32309">
    <property type="entry name" value="TYROSINE-PROTEIN KINASE"/>
    <property type="match status" value="1"/>
</dbReference>
<evidence type="ECO:0000256" key="2">
    <source>
        <dbReference type="ARBA" id="ARBA00011903"/>
    </source>
</evidence>
<evidence type="ECO:0000313" key="12">
    <source>
        <dbReference type="Proteomes" id="UP000443153"/>
    </source>
</evidence>
<sequence length="799" mass="90088">MAKEKYKYLPIEAEESEFNVRELLDRYLRYWPWFIIVGGLALGLAMLYLKYTEPMYKTVSTIIIKDEDKGTGSDPSALVDLGMMGGMATNSISNELGLLTSKRIMYNTVKALDLNVQYWSDEELLSKELYDFSPVKVEIFRLDDRGLEKAILSESNVYKVHNLGGGKLSVVNETTEEEVQTDLGQMVELDFVDFNVQEKEGQEAVPPEEAWTSIRIKFVSLGSVVDKYRGKMVVEIIEEQSTLIQLSLEDPVPKKAQDILNQVVFEYNRDAIDEKNLIAKNTADFIDERLAIINQELDSVETGKEEFKAANSLTDIGAESNMIIQNVSEYNKRQQEVQTQLELTNSMLNYMNSDKLVLFPSNLGIEETSVNQLIAEYNSMVVQRNRLMAGSTEKNPIIVRLDAQIAQMKNSVRSSLQGRRDNLLISSGNLRRQSGRLGSQISAVPGQERKFRGIERQQSIKESLYLYLLQKREENTLKLTVRAPKAKLVDQAYSNWSPISPNPKKALAIAMFLGLMLPVLVIEGKELLNNKIRNRSDLEKKVKGIPVLGELPKLTKKDKEFNANSNRSLLSESCRIVLANLQYTMVKHDPKKGGVCVFVTSTVKGEGKTFTTMNLAHTLATTGKKVIVVGADLRNPQLQRYKEGLNKVLGVSDYLVSRTQELKHLIQDSEQHPNLKFLPSGSIPPNPAELLQLDKMGAMLKELEEAYDYVFVDTAPSMLLADTFLISKYADVTLYVVRTGFTKKNVLNFAMDASKEGKLKNMNFVLNDVGLANLGYGSKYGYVYGEDQPGFWQRLKHSF</sequence>